<evidence type="ECO:0000259" key="2">
    <source>
        <dbReference type="Pfam" id="PF07261"/>
    </source>
</evidence>
<evidence type="ECO:0000259" key="3">
    <source>
        <dbReference type="Pfam" id="PF21984"/>
    </source>
</evidence>
<feature type="domain" description="DnaD N-terminal" evidence="3">
    <location>
        <begin position="17"/>
        <end position="116"/>
    </location>
</feature>
<reference evidence="4 6" key="1">
    <citation type="journal article" date="2014" name="Genome Announc.">
        <title>Draft Genome Sequence of Bacillus alcalophilus AV1934, a Classic Alkaliphile Isolated from Human Feces in 1934.</title>
        <authorList>
            <person name="Attie O."/>
            <person name="Jayaprakash A."/>
            <person name="Shah H."/>
            <person name="Paulsen I.T."/>
            <person name="Morino M."/>
            <person name="Takahashi Y."/>
            <person name="Narumi I."/>
            <person name="Sachidanandam R."/>
            <person name="Satoh K."/>
            <person name="Ito M."/>
            <person name="Krulwich T.A."/>
        </authorList>
    </citation>
    <scope>NUCLEOTIDE SEQUENCE [LARGE SCALE GENOMIC DNA]</scope>
    <source>
        <strain evidence="4 6">AV1934</strain>
    </source>
</reference>
<proteinExistence type="inferred from homology"/>
<dbReference type="InterPro" id="IPR036388">
    <property type="entry name" value="WH-like_DNA-bd_sf"/>
</dbReference>
<reference evidence="5 7" key="2">
    <citation type="submission" date="2014-01" db="EMBL/GenBank/DDBJ databases">
        <title>Draft genome sequencing of Bacillus alcalophilus CGMCC 1.3604.</title>
        <authorList>
            <person name="Yang J."/>
            <person name="Diao L."/>
            <person name="Yang S."/>
        </authorList>
    </citation>
    <scope>NUCLEOTIDE SEQUENCE [LARGE SCALE GENOMIC DNA]</scope>
    <source>
        <strain evidence="5 7">CGMCC 1.3604</strain>
    </source>
</reference>
<dbReference type="OrthoDB" id="9770238at2"/>
<evidence type="ECO:0000256" key="1">
    <source>
        <dbReference type="ARBA" id="ARBA00093462"/>
    </source>
</evidence>
<dbReference type="PANTHER" id="PTHR37293">
    <property type="entry name" value="PHAGE REPLICATION PROTEIN-RELATED"/>
    <property type="match status" value="1"/>
</dbReference>
<comment type="caution">
    <text evidence="4">The sequence shown here is derived from an EMBL/GenBank/DDBJ whole genome shotgun (WGS) entry which is preliminary data.</text>
</comment>
<name>A0A094WMV9_ALKAL</name>
<dbReference type="InterPro" id="IPR034829">
    <property type="entry name" value="DnaD-like_sf"/>
</dbReference>
<dbReference type="NCBIfam" id="TIGR01446">
    <property type="entry name" value="DnaD_dom"/>
    <property type="match status" value="1"/>
</dbReference>
<dbReference type="eggNOG" id="COG3935">
    <property type="taxonomic scope" value="Bacteria"/>
</dbReference>
<comment type="similarity">
    <text evidence="1">Belongs to the DnaB/DnaD family.</text>
</comment>
<dbReference type="STRING" id="1218173.BALCAV_0200160"/>
<dbReference type="PANTHER" id="PTHR37293:SF6">
    <property type="entry name" value="DNA REPLICATION PROTEIN DNAD"/>
    <property type="match status" value="1"/>
</dbReference>
<sequence length="234" mass="27679">MEHNILVKWMKLGSISVPKMLMEHYTKIGLTETELVALLHVQAFIEQGDHFPTPELLSVRMTKNPDDCAKMLGSLCKRGYLSLEKDWDEQGIMYEDYSLEPLWIKLFQIIKKQEMEKEVEIEAEEEGKLYQKFEQEFSRPLSPIEAETLSMWLDQDQHKPELIIAALREAVVSGKLNFRYIDRILFEWKRNGVQTLQQAKVYGEKFRKYQQQPKAKEQERVRSDAYPSFNWLES</sequence>
<dbReference type="InterPro" id="IPR053162">
    <property type="entry name" value="DnaD"/>
</dbReference>
<keyword evidence="6" id="KW-1185">Reference proteome</keyword>
<dbReference type="RefSeq" id="WP_003323530.1">
    <property type="nucleotide sequence ID" value="NZ_ALPT02000001.1"/>
</dbReference>
<dbReference type="InterPro" id="IPR006343">
    <property type="entry name" value="DnaB/C_C"/>
</dbReference>
<dbReference type="Proteomes" id="UP000297014">
    <property type="component" value="Unassembled WGS sequence"/>
</dbReference>
<evidence type="ECO:0000313" key="6">
    <source>
        <dbReference type="Proteomes" id="UP000002754"/>
    </source>
</evidence>
<gene>
    <name evidence="5" type="ORF">AJ85_11540</name>
    <name evidence="4" type="ORF">BALCAV_0200160</name>
</gene>
<dbReference type="Pfam" id="PF07261">
    <property type="entry name" value="DnaB_2"/>
    <property type="match status" value="1"/>
</dbReference>
<dbReference type="Pfam" id="PF21984">
    <property type="entry name" value="DnaD_N"/>
    <property type="match status" value="1"/>
</dbReference>
<feature type="domain" description="DnaB/C C-terminal" evidence="2">
    <location>
        <begin position="130"/>
        <end position="202"/>
    </location>
</feature>
<dbReference type="SUPFAM" id="SSF158499">
    <property type="entry name" value="DnaD domain-like"/>
    <property type="match status" value="1"/>
</dbReference>
<dbReference type="EMBL" id="JALP01000163">
    <property type="protein sequence ID" value="THG90306.1"/>
    <property type="molecule type" value="Genomic_DNA"/>
</dbReference>
<accession>A0A094WMV9</accession>
<evidence type="ECO:0000313" key="5">
    <source>
        <dbReference type="EMBL" id="THG90306.1"/>
    </source>
</evidence>
<protein>
    <submittedName>
        <fullName evidence="4 5">DNA replication protein DnaD</fullName>
    </submittedName>
</protein>
<evidence type="ECO:0000313" key="7">
    <source>
        <dbReference type="Proteomes" id="UP000297014"/>
    </source>
</evidence>
<dbReference type="Gene3D" id="1.10.10.10">
    <property type="entry name" value="Winged helix-like DNA-binding domain superfamily/Winged helix DNA-binding domain"/>
    <property type="match status" value="1"/>
</dbReference>
<dbReference type="AlphaFoldDB" id="A0A094WMV9"/>
<dbReference type="InterPro" id="IPR053843">
    <property type="entry name" value="DnaD_N"/>
</dbReference>
<dbReference type="EMBL" id="ALPT02000001">
    <property type="protein sequence ID" value="KGA99104.1"/>
    <property type="molecule type" value="Genomic_DNA"/>
</dbReference>
<organism evidence="4 6">
    <name type="scientific">Alkalihalobacillus alcalophilus ATCC 27647 = CGMCC 1.3604</name>
    <dbReference type="NCBI Taxonomy" id="1218173"/>
    <lineage>
        <taxon>Bacteria</taxon>
        <taxon>Bacillati</taxon>
        <taxon>Bacillota</taxon>
        <taxon>Bacilli</taxon>
        <taxon>Bacillales</taxon>
        <taxon>Bacillaceae</taxon>
        <taxon>Alkalihalobacillus</taxon>
    </lineage>
</organism>
<dbReference type="Gene3D" id="1.10.10.630">
    <property type="entry name" value="DnaD domain-like"/>
    <property type="match status" value="1"/>
</dbReference>
<dbReference type="Proteomes" id="UP000002754">
    <property type="component" value="Unassembled WGS sequence"/>
</dbReference>
<evidence type="ECO:0000313" key="4">
    <source>
        <dbReference type="EMBL" id="KGA99104.1"/>
    </source>
</evidence>